<reference evidence="1 2" key="1">
    <citation type="journal article" date="2014" name="Agronomy (Basel)">
        <title>A Draft Genome Sequence for Ensete ventricosum, the Drought-Tolerant Tree Against Hunger.</title>
        <authorList>
            <person name="Harrison J."/>
            <person name="Moore K.A."/>
            <person name="Paszkiewicz K."/>
            <person name="Jones T."/>
            <person name="Grant M."/>
            <person name="Ambacheew D."/>
            <person name="Muzemil S."/>
            <person name="Studholme D.J."/>
        </authorList>
    </citation>
    <scope>NUCLEOTIDE SEQUENCE [LARGE SCALE GENOMIC DNA]</scope>
</reference>
<evidence type="ECO:0000313" key="1">
    <source>
        <dbReference type="EMBL" id="RRT55340.1"/>
    </source>
</evidence>
<protein>
    <submittedName>
        <fullName evidence="1">Uncharacterized protein</fullName>
    </submittedName>
</protein>
<name>A0A426YUD1_ENSVE</name>
<proteinExistence type="predicted"/>
<dbReference type="Proteomes" id="UP000287651">
    <property type="component" value="Unassembled WGS sequence"/>
</dbReference>
<dbReference type="EMBL" id="AMZH03010131">
    <property type="protein sequence ID" value="RRT55340.1"/>
    <property type="molecule type" value="Genomic_DNA"/>
</dbReference>
<sequence>MSSSCGTDTCRCIPLPLSSMACDVPHQLVEVGVLISRLRHVSRQFIVGRPPRRLPLVATDNVTGSGNLTPARVRDVTDSLSLADGKILAVEGLAAICKPFSHPLPLSVPGNLTRLRRAQGHLLVARSMREPCACGTERFFFAFCASS</sequence>
<gene>
    <name evidence="1" type="ORF">B296_00019925</name>
</gene>
<accession>A0A426YUD1</accession>
<evidence type="ECO:0000313" key="2">
    <source>
        <dbReference type="Proteomes" id="UP000287651"/>
    </source>
</evidence>
<organism evidence="1 2">
    <name type="scientific">Ensete ventricosum</name>
    <name type="common">Abyssinian banana</name>
    <name type="synonym">Musa ensete</name>
    <dbReference type="NCBI Taxonomy" id="4639"/>
    <lineage>
        <taxon>Eukaryota</taxon>
        <taxon>Viridiplantae</taxon>
        <taxon>Streptophyta</taxon>
        <taxon>Embryophyta</taxon>
        <taxon>Tracheophyta</taxon>
        <taxon>Spermatophyta</taxon>
        <taxon>Magnoliopsida</taxon>
        <taxon>Liliopsida</taxon>
        <taxon>Zingiberales</taxon>
        <taxon>Musaceae</taxon>
        <taxon>Ensete</taxon>
    </lineage>
</organism>
<comment type="caution">
    <text evidence="1">The sequence shown here is derived from an EMBL/GenBank/DDBJ whole genome shotgun (WGS) entry which is preliminary data.</text>
</comment>
<dbReference type="AlphaFoldDB" id="A0A426YUD1"/>